<keyword evidence="6" id="KW-0175">Coiled coil</keyword>
<dbReference type="SUPFAM" id="SSF52540">
    <property type="entry name" value="P-loop containing nucleoside triphosphate hydrolases"/>
    <property type="match status" value="2"/>
</dbReference>
<dbReference type="SUPFAM" id="SSF48452">
    <property type="entry name" value="TPR-like"/>
    <property type="match status" value="1"/>
</dbReference>
<feature type="compositionally biased region" description="Polar residues" evidence="7">
    <location>
        <begin position="2671"/>
        <end position="2705"/>
    </location>
</feature>
<sequence>MEEAKTERFSDIVFSWSLEDIFNENLYKNQVEKIPESFHSVWQYFGSYIHPLLEETRAQVHSSMETIDRAPFAKVVGFEECNPYGVGAYRKNVYDIKVDCWRNRFSDRGKEPYKTLPGDLFVLADAKPKTVSDLQRVGRSWAFVSVTNVSENENEDDTTSLYFKVKASREFEVKDGTHKSLFLVFLVNLIPNGRIWKALRMSGNQKIIKVVLCTNSMAQKNNYLCSETVDGILDKWFVESSSSGLNESQTGALLACLEMLHCDSKSTVQLIWGPPGTGKTKTTATLLFTLLQMKCRTVICAPTNVAITEVASRFLEIVTKAESKSLFCSLGEVLLFGNKERLKVGAHIKDIYLNYRVKKLGECLGPVTGWRSCFASMIDFLEDCVSHYHVFLKNELTEEKEHNGVTELKEKECRSDTELIKGKCKSFLEFFRDRFVSTALPLRYCISTLCTHIAKNYISEHNFQNMISLICLVESIEFLLVQDNVVSEALELLCSRSKFENVAESSFVDNTFLLGIKIRECLSVLRTLQDSLSRLHLPNVRNEESLMEFCFQRASLIFCTVSSSYKLHRVEMEPLTIAVIDDAAQLKECESTITLQLPGVKHAVLVGDECQLPATVSNEAGFSRSLFERLSSMGHSKHLLNMQYRMHPSISFFPNSNFYNNQILDAPVVKKRSHEKHYLPGSMFGPFSFINVIGGMEEKNEDGHSPKNLVEVSIILELLQNLYKGMSSWGVMKLSIGVVSPYAAQVVAVQDKLRQKYEKIYGFTVNVRTVEGFQGGEEDVIIMSTVRSNSLQSLDFISQPQRVNVALTRARHCLWILGHERTLLDSESVWKALVLDAKSRQCFFNADEDKNLAKAILEVKKEFEQFDELLNADSILFRSSRWKVLFSDNFLESFKMLKSIRLKKSVLNLLLKLSSGWRPKNRNVGIIHGSSPPILRQYKFEGLYIVCTTDIEKDVKYVQILKIWDILPLQDIPKLVNRLESILKRYTDDFINRCNEKCLEGDLEVPKSWPLSLDVPRFKDLSITENQSDLVGDDDSDGRNYVENSQVSESLLLMKFYSLSSGVVNHLLSDRQGRELDLPFEVTDQEMEIMRYHRSSFIVGRSGTGKTTVLTMKLFQNEQCHQLAVQGCHSSQNSINQSSSATMERTLLRQLFVTVSPKLCFAIKKHVLHLKSFACGGGSDSTERSLIDMADFDEDEAQFKDIKDSFHDIPPNSYPLVITFHKFLMMLDGTPSAEMRETNSYFERFLDATKLTHGQLQSSRSVALETFIRTKEVTYERFSSSYWPHFNIQLTKKLDASRVFTEIISHIKGGLGSIEAGDGKLKREDYVQLSEGRTSNLSKQKREEIYDIFQAYEKMKMENGDFDLADFVIDLHRRLRHEKYGGDQMDFVYIDEVQDLTISQIALFKHMCSNVEEGFIFSGDTAQTIARGIDFRFQDIRHLFHNKFVLESRSNKLEERKEKGQISKMFHLTQNFRTHTGVLKLSQSIVEVIYRFFPHYIDVLKPETSLIYGEAPVLLEYGENENAIIKLFGNSATGSGNIVGFGAEQVILVRDDAAREEVSMFVGKHALVLTIVECKGLEFMDVLLYNFFGSSPLKNQWRVIYDYMKEEDLLEPTLPQRFPSFNEAKHNILCSELKQLYVAVTRTRQRLWICENVEELSKPMFDYWKKKCLVQVRQLDDSLAQAMQVASSPEEWKSQGIKLYHEHNYEMAIICFQRAGDTYWERSSKAANLIVMADSMRTSNPDKANSILREAAEIFDALGKADSAARCFSDLGDYERAARIYLDKGGMSDLERAAECFSLAGCYKDAADAYAKGNFFSECLTVCAKGKLFEMGLQYINYWKQHATEDCVVARRDEGIDKIEQEFLESCALHYYELKDNRSMMKFVNAFDSIILMRNFLKKLDILDELLLLEEEHGNYLEAAKIAKLKGDILIEADFLEKAGKSREASLHILFYVLANSLWSNGRKGWPIQHISQKEELLSKAKSFAKNKTESFFELVCTEVDILLNEQSDLALIKNHMSVCQRHKSIRGELLSARKILDAHISSSSNKYVWETKLVDDDDLMKCSENQVSIDSLIYFWNFWKDKIALIIEYLGCLETQDVNEYKSYGDLCFDYLGVWRLYHNLSPVYVLLISDAYWIQGLDKRCFKKHGNLVSVDVHQLVSAARKYWSSEMLSVGMKVLDKLENVYYKFPKENADPVFCQSRCLTHICEVSVYLLQSKCLKLRDQDTERLQRLVKFSTESVVTNIFPMDWRSSLKENMISLRRTDALKNALEQVIVEYTSSETELSFGQIGRLVMVILGSGKLNSELYEKLVEKLDCHQPWEEFIENLCGNIGPGNSSQEPREVSVMLKFCDALVDTYNLNWRVVNDYISPGCFLYLVERLVIWATCFKGYAITTSSCFIEWLIYQEEDADVSSIVADVQPSLVAILYVVRECVFNKRDMVDWIKKTNENWKNYYSQLILRFVVVLCLVYVNFGTGQDILYDLLGRDYITEQLPWEFYDALKRRRIHKSFSINVSVLAAAFQKIGNTLVIASFGSDCSRFLCSDAIFVDMKANRSRDDILRKLFPKPHVLQASQDTSVESGANSSKILPSNSDVVEPLETGDASDKPSDAGGVASHSIGEKHCTDMPSTATSKPQPILSSASQPKASDTQIPSNPEPKETVPDPNAEKADASASSVQGTEASNQVAISPQSSSQKLVIDETISTSPIDKESHTVIDTTPQSEVLETQVASTSEKTNVDELGVREEEMADQSEDTGSVPPKEEEVSSSTMTQQIVISEKTSVRTEEELGNSEQELPSVENLPLQAENIEMEAVEHLIKPRLSVVQPSKAFDPIIEMVWMANASHLNLKVPEGTVGQIGPIDTQPSPSHVEGSDEQATENEPCVASAPIQETCGSASSAPALDVPPINATTNGPANHPVTYVIKDYDDLNPDSQAQNNLTRLSKLKQSIESSSSNTQCSVIQAKTFMMEWMTRSFDDVRSSGVMSEVHQALNVLAQSDHKLYEILCFAMDQLEQLRDALSQYHDSLDLASNAEYTVLRFQQSYTDRDEAIADGESKATEIQKVDAEIKGLETALQHAKKRRTQLAKEINEHLGQAETQDKVVKSLESKILTFKLAIRRPAMLLKEAEFKFQNCLEILRDIFD</sequence>
<dbReference type="Pfam" id="PF13086">
    <property type="entry name" value="AAA_11"/>
    <property type="match status" value="1"/>
</dbReference>
<dbReference type="RefSeq" id="XP_008223205.2">
    <property type="nucleotide sequence ID" value="XM_008224983.2"/>
</dbReference>
<feature type="domain" description="UvrD-like helicase ATP-binding" evidence="8">
    <location>
        <begin position="1079"/>
        <end position="1475"/>
    </location>
</feature>
<name>A0ABM0NDJ2_PRUMU</name>
<proteinExistence type="predicted"/>
<feature type="region of interest" description="Disordered" evidence="7">
    <location>
        <begin position="2854"/>
        <end position="2874"/>
    </location>
</feature>
<dbReference type="InterPro" id="IPR014016">
    <property type="entry name" value="UvrD-like_ATP-bd"/>
</dbReference>
<feature type="region of interest" description="Disordered" evidence="7">
    <location>
        <begin position="2572"/>
        <end position="2770"/>
    </location>
</feature>
<feature type="compositionally biased region" description="Polar residues" evidence="7">
    <location>
        <begin position="2572"/>
        <end position="2592"/>
    </location>
</feature>
<evidence type="ECO:0000256" key="5">
    <source>
        <dbReference type="PROSITE-ProRule" id="PRU00560"/>
    </source>
</evidence>
<evidence type="ECO:0000313" key="9">
    <source>
        <dbReference type="Proteomes" id="UP000694861"/>
    </source>
</evidence>
<evidence type="ECO:0000313" key="10">
    <source>
        <dbReference type="RefSeq" id="XP_008223205.2"/>
    </source>
</evidence>
<dbReference type="CDD" id="cd18808">
    <property type="entry name" value="SF1_C_Upf1"/>
    <property type="match status" value="1"/>
</dbReference>
<dbReference type="Proteomes" id="UP000694861">
    <property type="component" value="Linkage group LG2"/>
</dbReference>
<evidence type="ECO:0000256" key="2">
    <source>
        <dbReference type="ARBA" id="ARBA00022801"/>
    </source>
</evidence>
<dbReference type="GeneID" id="103323024"/>
<organism evidence="9 10">
    <name type="scientific">Prunus mume</name>
    <name type="common">Japanese apricot</name>
    <name type="synonym">Armeniaca mume</name>
    <dbReference type="NCBI Taxonomy" id="102107"/>
    <lineage>
        <taxon>Eukaryota</taxon>
        <taxon>Viridiplantae</taxon>
        <taxon>Streptophyta</taxon>
        <taxon>Embryophyta</taxon>
        <taxon>Tracheophyta</taxon>
        <taxon>Spermatophyta</taxon>
        <taxon>Magnoliopsida</taxon>
        <taxon>eudicotyledons</taxon>
        <taxon>Gunneridae</taxon>
        <taxon>Pentapetalae</taxon>
        <taxon>rosids</taxon>
        <taxon>fabids</taxon>
        <taxon>Rosales</taxon>
        <taxon>Rosaceae</taxon>
        <taxon>Amygdaloideae</taxon>
        <taxon>Amygdaleae</taxon>
        <taxon>Prunus</taxon>
    </lineage>
</organism>
<feature type="compositionally biased region" description="Polar residues" evidence="7">
    <location>
        <begin position="2625"/>
        <end position="2652"/>
    </location>
</feature>
<dbReference type="InterPro" id="IPR047187">
    <property type="entry name" value="SF1_C_Upf1"/>
</dbReference>
<dbReference type="Pfam" id="PF13087">
    <property type="entry name" value="AAA_12"/>
    <property type="match status" value="1"/>
</dbReference>
<keyword evidence="2 5" id="KW-0378">Hydrolase</keyword>
<evidence type="ECO:0000256" key="3">
    <source>
        <dbReference type="ARBA" id="ARBA00022806"/>
    </source>
</evidence>
<keyword evidence="4 5" id="KW-0067">ATP-binding</keyword>
<dbReference type="InterPro" id="IPR013986">
    <property type="entry name" value="DExx_box_DNA_helicase_dom_sf"/>
</dbReference>
<evidence type="ECO:0000259" key="8">
    <source>
        <dbReference type="PROSITE" id="PS51198"/>
    </source>
</evidence>
<dbReference type="PANTHER" id="PTHR21529">
    <property type="entry name" value="MAMMARY TURMOR VIRUS RECEPTOR HOMOLOG 1, 2 MTVR1, 2"/>
    <property type="match status" value="1"/>
</dbReference>
<feature type="compositionally biased region" description="Basic and acidic residues" evidence="7">
    <location>
        <begin position="2734"/>
        <end position="2744"/>
    </location>
</feature>
<feature type="binding site" evidence="5">
    <location>
        <begin position="1100"/>
        <end position="1107"/>
    </location>
    <ligand>
        <name>ATP</name>
        <dbReference type="ChEBI" id="CHEBI:30616"/>
    </ligand>
</feature>
<evidence type="ECO:0000256" key="7">
    <source>
        <dbReference type="SAM" id="MobiDB-lite"/>
    </source>
</evidence>
<feature type="coiled-coil region" evidence="6">
    <location>
        <begin position="3057"/>
        <end position="3091"/>
    </location>
</feature>
<dbReference type="Pfam" id="PF20073">
    <property type="entry name" value="DUF6469"/>
    <property type="match status" value="1"/>
</dbReference>
<evidence type="ECO:0000256" key="4">
    <source>
        <dbReference type="ARBA" id="ARBA00022840"/>
    </source>
</evidence>
<keyword evidence="1 5" id="KW-0547">Nucleotide-binding</keyword>
<dbReference type="PANTHER" id="PTHR21529:SF4">
    <property type="entry name" value="TPR AND ANKYRIN REPEAT-CONTAINING PROTEIN 1"/>
    <property type="match status" value="1"/>
</dbReference>
<dbReference type="Gene3D" id="3.40.50.300">
    <property type="entry name" value="P-loop containing nucleotide triphosphate hydrolases"/>
    <property type="match status" value="4"/>
</dbReference>
<dbReference type="InterPro" id="IPR027417">
    <property type="entry name" value="P-loop_NTPase"/>
</dbReference>
<dbReference type="Pfam" id="PF00580">
    <property type="entry name" value="UvrD-helicase"/>
    <property type="match status" value="1"/>
</dbReference>
<dbReference type="InterPro" id="IPR045529">
    <property type="entry name" value="DUF6469"/>
</dbReference>
<dbReference type="InterPro" id="IPR011990">
    <property type="entry name" value="TPR-like_helical_dom_sf"/>
</dbReference>
<dbReference type="InterPro" id="IPR041679">
    <property type="entry name" value="DNA2/NAM7-like_C"/>
</dbReference>
<gene>
    <name evidence="10" type="primary">LOC103323024</name>
</gene>
<keyword evidence="9" id="KW-1185">Reference proteome</keyword>
<dbReference type="Gene3D" id="1.10.10.160">
    <property type="match status" value="1"/>
</dbReference>
<reference evidence="9" key="1">
    <citation type="journal article" date="2012" name="Nat. Commun.">
        <title>The genome of Prunus mume.</title>
        <authorList>
            <person name="Zhang Q."/>
            <person name="Chen W."/>
            <person name="Sun L."/>
            <person name="Zhao F."/>
            <person name="Huang B."/>
            <person name="Yang W."/>
            <person name="Tao Y."/>
            <person name="Wang J."/>
            <person name="Yuan Z."/>
            <person name="Fan G."/>
            <person name="Xing Z."/>
            <person name="Han C."/>
            <person name="Pan H."/>
            <person name="Zhong X."/>
            <person name="Shi W."/>
            <person name="Liang X."/>
            <person name="Du D."/>
            <person name="Sun F."/>
            <person name="Xu Z."/>
            <person name="Hao R."/>
            <person name="Lv T."/>
            <person name="Lv Y."/>
            <person name="Zheng Z."/>
            <person name="Sun M."/>
            <person name="Luo L."/>
            <person name="Cai M."/>
            <person name="Gao Y."/>
            <person name="Wang J."/>
            <person name="Yin Y."/>
            <person name="Xu X."/>
            <person name="Cheng T."/>
            <person name="Wang J."/>
        </authorList>
    </citation>
    <scope>NUCLEOTIDE SEQUENCE [LARGE SCALE GENOMIC DNA]</scope>
</reference>
<protein>
    <submittedName>
        <fullName evidence="10">Uncharacterized protein LOC103323024</fullName>
    </submittedName>
</protein>
<dbReference type="PROSITE" id="PS51198">
    <property type="entry name" value="UVRD_HELICASE_ATP_BIND"/>
    <property type="match status" value="1"/>
</dbReference>
<evidence type="ECO:0000256" key="6">
    <source>
        <dbReference type="SAM" id="Coils"/>
    </source>
</evidence>
<feature type="compositionally biased region" description="Polar residues" evidence="7">
    <location>
        <begin position="2713"/>
        <end position="2733"/>
    </location>
</feature>
<dbReference type="InterPro" id="IPR039904">
    <property type="entry name" value="TRANK1"/>
</dbReference>
<reference evidence="10" key="2">
    <citation type="submission" date="2025-08" db="UniProtKB">
        <authorList>
            <consortium name="RefSeq"/>
        </authorList>
    </citation>
    <scope>IDENTIFICATION</scope>
</reference>
<accession>A0ABM0NDJ2</accession>
<feature type="compositionally biased region" description="Basic and acidic residues" evidence="7">
    <location>
        <begin position="2655"/>
        <end position="2669"/>
    </location>
</feature>
<evidence type="ECO:0000256" key="1">
    <source>
        <dbReference type="ARBA" id="ARBA00022741"/>
    </source>
</evidence>
<keyword evidence="3 5" id="KW-0347">Helicase</keyword>
<dbReference type="InterPro" id="IPR041677">
    <property type="entry name" value="DNA2/NAM7_AAA_11"/>
</dbReference>